<sequence length="373" mass="42499">MVRKKNILLVVPSLQAGGSERVISILFKELKNLDSLNVYLAVLDGSEIHKGFDIAAEDIIDLQCKKVRYSISLLKNVIKEKKIDLVLSTLGYLNLYIALFRFIFPSKVTFIGRESSIVSENIKDDKWPKLFKFLYKRFYKKLDGIICQSNYMCDDLIHNFKIPSKKITIINNPIDTELVMTKGQEPPIHNFDPNNSNILAVGRLNKVKGFERLIPIMAKLQHKNVKLYIAGSGAEKENLLSLINFHSLNDSIILLGHADNPYPLMAQSDILIMTSYYEGFPNVAIEMLSLGKPVIAYDAPGGIKEIVQHGRNGYIVESDNPKDFSDYVIKVLESEPFKEVELKKSVKHFNKEIIINKYVDYFNQLINQKLKAN</sequence>
<accession>A0A3E1YCE1</accession>
<name>A0A3E1YCE1_9BACT</name>
<dbReference type="AlphaFoldDB" id="A0A3E1YCE1"/>
<organism evidence="4 5">
    <name type="scientific">Chitinophaga silvatica</name>
    <dbReference type="NCBI Taxonomy" id="2282649"/>
    <lineage>
        <taxon>Bacteria</taxon>
        <taxon>Pseudomonadati</taxon>
        <taxon>Bacteroidota</taxon>
        <taxon>Chitinophagia</taxon>
        <taxon>Chitinophagales</taxon>
        <taxon>Chitinophagaceae</taxon>
        <taxon>Chitinophaga</taxon>
    </lineage>
</organism>
<keyword evidence="4" id="KW-0808">Transferase</keyword>
<dbReference type="InterPro" id="IPR028098">
    <property type="entry name" value="Glyco_trans_4-like_N"/>
</dbReference>
<keyword evidence="5" id="KW-1185">Reference proteome</keyword>
<keyword evidence="1" id="KW-0812">Transmembrane</keyword>
<protein>
    <submittedName>
        <fullName evidence="4">Glycosyltransferase</fullName>
    </submittedName>
</protein>
<keyword evidence="1" id="KW-0472">Membrane</keyword>
<dbReference type="InterPro" id="IPR001296">
    <property type="entry name" value="Glyco_trans_1"/>
</dbReference>
<evidence type="ECO:0000259" key="3">
    <source>
        <dbReference type="Pfam" id="PF13439"/>
    </source>
</evidence>
<dbReference type="CDD" id="cd03811">
    <property type="entry name" value="GT4_GT28_WabH-like"/>
    <property type="match status" value="1"/>
</dbReference>
<dbReference type="Gene3D" id="3.40.50.2000">
    <property type="entry name" value="Glycogen Phosphorylase B"/>
    <property type="match status" value="2"/>
</dbReference>
<dbReference type="Pfam" id="PF00534">
    <property type="entry name" value="Glycos_transf_1"/>
    <property type="match status" value="1"/>
</dbReference>
<dbReference type="Pfam" id="PF13439">
    <property type="entry name" value="Glyco_transf_4"/>
    <property type="match status" value="1"/>
</dbReference>
<evidence type="ECO:0000256" key="1">
    <source>
        <dbReference type="SAM" id="Phobius"/>
    </source>
</evidence>
<dbReference type="SUPFAM" id="SSF53756">
    <property type="entry name" value="UDP-Glycosyltransferase/glycogen phosphorylase"/>
    <property type="match status" value="1"/>
</dbReference>
<dbReference type="OrthoDB" id="7560678at2"/>
<evidence type="ECO:0000313" key="4">
    <source>
        <dbReference type="EMBL" id="RFS23952.1"/>
    </source>
</evidence>
<gene>
    <name evidence="4" type="ORF">DVR12_08700</name>
</gene>
<dbReference type="PANTHER" id="PTHR12526:SF630">
    <property type="entry name" value="GLYCOSYLTRANSFERASE"/>
    <property type="match status" value="1"/>
</dbReference>
<keyword evidence="1" id="KW-1133">Transmembrane helix</keyword>
<dbReference type="PANTHER" id="PTHR12526">
    <property type="entry name" value="GLYCOSYLTRANSFERASE"/>
    <property type="match status" value="1"/>
</dbReference>
<evidence type="ECO:0000259" key="2">
    <source>
        <dbReference type="Pfam" id="PF00534"/>
    </source>
</evidence>
<feature type="domain" description="Glycosyltransferase subfamily 4-like N-terminal" evidence="3">
    <location>
        <begin position="17"/>
        <end position="177"/>
    </location>
</feature>
<comment type="caution">
    <text evidence="4">The sequence shown here is derived from an EMBL/GenBank/DDBJ whole genome shotgun (WGS) entry which is preliminary data.</text>
</comment>
<dbReference type="GO" id="GO:0016757">
    <property type="term" value="F:glycosyltransferase activity"/>
    <property type="evidence" value="ECO:0007669"/>
    <property type="project" value="InterPro"/>
</dbReference>
<dbReference type="EMBL" id="QPMM01000003">
    <property type="protein sequence ID" value="RFS23952.1"/>
    <property type="molecule type" value="Genomic_DNA"/>
</dbReference>
<dbReference type="RefSeq" id="WP_116975278.1">
    <property type="nucleotide sequence ID" value="NZ_QPMM01000003.1"/>
</dbReference>
<feature type="domain" description="Glycosyl transferase family 1" evidence="2">
    <location>
        <begin position="185"/>
        <end position="337"/>
    </location>
</feature>
<proteinExistence type="predicted"/>
<dbReference type="Proteomes" id="UP000260644">
    <property type="component" value="Unassembled WGS sequence"/>
</dbReference>
<evidence type="ECO:0000313" key="5">
    <source>
        <dbReference type="Proteomes" id="UP000260644"/>
    </source>
</evidence>
<feature type="transmembrane region" description="Helical" evidence="1">
    <location>
        <begin position="85"/>
        <end position="104"/>
    </location>
</feature>
<reference evidence="4 5" key="1">
    <citation type="submission" date="2018-07" db="EMBL/GenBank/DDBJ databases">
        <title>Chitinophaga K2CV101002-2 sp. nov., isolated from a monsoon evergreen broad-leaved forest soil.</title>
        <authorList>
            <person name="Lv Y."/>
        </authorList>
    </citation>
    <scope>NUCLEOTIDE SEQUENCE [LARGE SCALE GENOMIC DNA]</scope>
    <source>
        <strain evidence="4 5">GDMCC 1.1288</strain>
    </source>
</reference>